<gene>
    <name evidence="1" type="ORF">BN980_GECA21s01319g</name>
</gene>
<accession>A0A0J9XJK4</accession>
<reference evidence="1" key="1">
    <citation type="submission" date="2014-03" db="EMBL/GenBank/DDBJ databases">
        <authorList>
            <person name="Casaregola S."/>
        </authorList>
    </citation>
    <scope>NUCLEOTIDE SEQUENCE [LARGE SCALE GENOMIC DNA]</scope>
    <source>
        <strain evidence="1">CLIB 918</strain>
    </source>
</reference>
<dbReference type="Proteomes" id="UP000242525">
    <property type="component" value="Unassembled WGS sequence"/>
</dbReference>
<name>A0A0J9XJK4_GEOCN</name>
<proteinExistence type="predicted"/>
<dbReference type="AlphaFoldDB" id="A0A0J9XJK4"/>
<keyword evidence="2" id="KW-1185">Reference proteome</keyword>
<evidence type="ECO:0000313" key="2">
    <source>
        <dbReference type="Proteomes" id="UP000242525"/>
    </source>
</evidence>
<dbReference type="EMBL" id="CCBN010000021">
    <property type="protein sequence ID" value="CDO57443.1"/>
    <property type="molecule type" value="Genomic_DNA"/>
</dbReference>
<protein>
    <submittedName>
        <fullName evidence="1">Uncharacterized protein</fullName>
    </submittedName>
</protein>
<organism evidence="1 2">
    <name type="scientific">Geotrichum candidum</name>
    <name type="common">Oospora lactis</name>
    <name type="synonym">Dipodascus geotrichum</name>
    <dbReference type="NCBI Taxonomy" id="1173061"/>
    <lineage>
        <taxon>Eukaryota</taxon>
        <taxon>Fungi</taxon>
        <taxon>Dikarya</taxon>
        <taxon>Ascomycota</taxon>
        <taxon>Saccharomycotina</taxon>
        <taxon>Dipodascomycetes</taxon>
        <taxon>Dipodascales</taxon>
        <taxon>Dipodascaceae</taxon>
        <taxon>Geotrichum</taxon>
    </lineage>
</organism>
<comment type="caution">
    <text evidence="1">The sequence shown here is derived from an EMBL/GenBank/DDBJ whole genome shotgun (WGS) entry which is preliminary data.</text>
</comment>
<sequence length="302" mass="34843">MDKQNLELYLGLAIVLLRKGRLHKTDPTFIPKVIAKANDLPAFWRERYKQTLTENSALKSKIIYLEKKVFTETVEKNVVQDRSKLKLNDAELSDGEDAVESTLLQLSGAEDPEYLSFLLSLFFTQISQKLSYEQCKSLTETILGKLHTFWDSTQVSDLEILAAGLQPRSVFVYFLNWFYQVLHDLNGYESAELCIQTLIHLGETQPVVSIYIISHFLLERGRHRSVCAEPLSIAIYQKSRFNEFCFCLYQVLNTLLHRCTNNQGKNDIDDIIFKNVKLKLSEFVVSNIDDSRVANAFRSLKW</sequence>
<evidence type="ECO:0000313" key="1">
    <source>
        <dbReference type="EMBL" id="CDO57443.1"/>
    </source>
</evidence>